<evidence type="ECO:0000313" key="1">
    <source>
        <dbReference type="EMBL" id="GIM94349.1"/>
    </source>
</evidence>
<keyword evidence="2" id="KW-1185">Reference proteome</keyword>
<evidence type="ECO:0000313" key="2">
    <source>
        <dbReference type="Proteomes" id="UP000677082"/>
    </source>
</evidence>
<evidence type="ECO:0008006" key="3">
    <source>
        <dbReference type="Google" id="ProtNLM"/>
    </source>
</evidence>
<dbReference type="Pfam" id="PF13238">
    <property type="entry name" value="AAA_18"/>
    <property type="match status" value="1"/>
</dbReference>
<gene>
    <name evidence="1" type="ORF">Ato02nite_061420</name>
</gene>
<sequence length="244" mass="26688">MTGPRTVVLNGDLGSGKTTVSVALAERLGVRRVSIGDLYRQMAAEHGMTALQFNLHAELDDKIDHHIDQLQHDIAASGEPLVVDSRLAWHFFRGAYKVHLVTDPLVAARRVLGRPGGPVEQYTSIEDACTQLAARSESERQRFLTRYGADKTRLQNYDLICDTTSASPADIVTRIIECAAAPACFLDPHRVRQTSSTESDGEIVVLHQNPHFFAVCGGLRLDAAVRAGETLIPVQLVNEAEKVP</sequence>
<dbReference type="Gene3D" id="3.40.50.300">
    <property type="entry name" value="P-loop containing nucleotide triphosphate hydrolases"/>
    <property type="match status" value="1"/>
</dbReference>
<protein>
    <recommendedName>
        <fullName evidence="3">Cytidylate kinase</fullName>
    </recommendedName>
</protein>
<dbReference type="EMBL" id="BOQN01000080">
    <property type="protein sequence ID" value="GIM94349.1"/>
    <property type="molecule type" value="Genomic_DNA"/>
</dbReference>
<comment type="caution">
    <text evidence="1">The sequence shown here is derived from an EMBL/GenBank/DDBJ whole genome shotgun (WGS) entry which is preliminary data.</text>
</comment>
<dbReference type="InterPro" id="IPR027417">
    <property type="entry name" value="P-loop_NTPase"/>
</dbReference>
<proteinExistence type="predicted"/>
<name>A0A919THV0_9ACTN</name>
<dbReference type="Proteomes" id="UP000677082">
    <property type="component" value="Unassembled WGS sequence"/>
</dbReference>
<dbReference type="SUPFAM" id="SSF52540">
    <property type="entry name" value="P-loop containing nucleoside triphosphate hydrolases"/>
    <property type="match status" value="1"/>
</dbReference>
<organism evidence="1 2">
    <name type="scientific">Paractinoplanes toevensis</name>
    <dbReference type="NCBI Taxonomy" id="571911"/>
    <lineage>
        <taxon>Bacteria</taxon>
        <taxon>Bacillati</taxon>
        <taxon>Actinomycetota</taxon>
        <taxon>Actinomycetes</taxon>
        <taxon>Micromonosporales</taxon>
        <taxon>Micromonosporaceae</taxon>
        <taxon>Paractinoplanes</taxon>
    </lineage>
</organism>
<reference evidence="1 2" key="1">
    <citation type="submission" date="2021-03" db="EMBL/GenBank/DDBJ databases">
        <title>Whole genome shotgun sequence of Actinoplanes toevensis NBRC 105298.</title>
        <authorList>
            <person name="Komaki H."/>
            <person name="Tamura T."/>
        </authorList>
    </citation>
    <scope>NUCLEOTIDE SEQUENCE [LARGE SCALE GENOMIC DNA]</scope>
    <source>
        <strain evidence="1 2">NBRC 105298</strain>
    </source>
</reference>
<accession>A0A919THV0</accession>
<dbReference type="AlphaFoldDB" id="A0A919THV0"/>